<feature type="region of interest" description="Disordered" evidence="1">
    <location>
        <begin position="171"/>
        <end position="227"/>
    </location>
</feature>
<accession>A0A4R2IKB9</accession>
<evidence type="ECO:0000313" key="4">
    <source>
        <dbReference type="Proteomes" id="UP000294862"/>
    </source>
</evidence>
<feature type="compositionally biased region" description="Basic and acidic residues" evidence="1">
    <location>
        <begin position="199"/>
        <end position="227"/>
    </location>
</feature>
<keyword evidence="4" id="KW-1185">Reference proteome</keyword>
<dbReference type="Proteomes" id="UP000294862">
    <property type="component" value="Unassembled WGS sequence"/>
</dbReference>
<comment type="caution">
    <text evidence="3">The sequence shown here is derived from an EMBL/GenBank/DDBJ whole genome shotgun (WGS) entry which is preliminary data.</text>
</comment>
<feature type="compositionally biased region" description="Low complexity" evidence="1">
    <location>
        <begin position="188"/>
        <end position="198"/>
    </location>
</feature>
<feature type="signal peptide" evidence="2">
    <location>
        <begin position="1"/>
        <end position="21"/>
    </location>
</feature>
<proteinExistence type="predicted"/>
<evidence type="ECO:0008006" key="5">
    <source>
        <dbReference type="Google" id="ProtNLM"/>
    </source>
</evidence>
<dbReference type="EMBL" id="SLWQ01000001">
    <property type="protein sequence ID" value="TCO43145.1"/>
    <property type="molecule type" value="Genomic_DNA"/>
</dbReference>
<feature type="chain" id="PRO_5020397167" description="Polyketide cyclase/dehydrase/lipid transport protein" evidence="2">
    <location>
        <begin position="22"/>
        <end position="227"/>
    </location>
</feature>
<organism evidence="3 4">
    <name type="scientific">Dokdonella fugitiva</name>
    <dbReference type="NCBI Taxonomy" id="328517"/>
    <lineage>
        <taxon>Bacteria</taxon>
        <taxon>Pseudomonadati</taxon>
        <taxon>Pseudomonadota</taxon>
        <taxon>Gammaproteobacteria</taxon>
        <taxon>Lysobacterales</taxon>
        <taxon>Rhodanobacteraceae</taxon>
        <taxon>Dokdonella</taxon>
    </lineage>
</organism>
<dbReference type="Gene3D" id="3.30.530.20">
    <property type="match status" value="1"/>
</dbReference>
<protein>
    <recommendedName>
        <fullName evidence="5">Polyketide cyclase/dehydrase/lipid transport protein</fullName>
    </recommendedName>
</protein>
<dbReference type="OrthoDB" id="5735475at2"/>
<evidence type="ECO:0000313" key="3">
    <source>
        <dbReference type="EMBL" id="TCO43145.1"/>
    </source>
</evidence>
<evidence type="ECO:0000256" key="1">
    <source>
        <dbReference type="SAM" id="MobiDB-lite"/>
    </source>
</evidence>
<dbReference type="RefSeq" id="WP_131993113.1">
    <property type="nucleotide sequence ID" value="NZ_SLWQ01000001.1"/>
</dbReference>
<name>A0A4R2IKB9_9GAMM</name>
<gene>
    <name evidence="3" type="ORF">EV148_101564</name>
</gene>
<evidence type="ECO:0000256" key="2">
    <source>
        <dbReference type="SAM" id="SignalP"/>
    </source>
</evidence>
<keyword evidence="2" id="KW-0732">Signal</keyword>
<reference evidence="3 4" key="1">
    <citation type="journal article" date="2015" name="Stand. Genomic Sci.">
        <title>Genomic Encyclopedia of Bacterial and Archaeal Type Strains, Phase III: the genomes of soil and plant-associated and newly described type strains.</title>
        <authorList>
            <person name="Whitman W.B."/>
            <person name="Woyke T."/>
            <person name="Klenk H.P."/>
            <person name="Zhou Y."/>
            <person name="Lilburn T.G."/>
            <person name="Beck B.J."/>
            <person name="De Vos P."/>
            <person name="Vandamme P."/>
            <person name="Eisen J.A."/>
            <person name="Garrity G."/>
            <person name="Hugenholtz P."/>
            <person name="Kyrpides N.C."/>
        </authorList>
    </citation>
    <scope>NUCLEOTIDE SEQUENCE [LARGE SCALE GENOMIC DNA]</scope>
    <source>
        <strain evidence="3 4">A3</strain>
    </source>
</reference>
<feature type="compositionally biased region" description="Pro residues" evidence="1">
    <location>
        <begin position="176"/>
        <end position="187"/>
    </location>
</feature>
<dbReference type="SUPFAM" id="SSF55961">
    <property type="entry name" value="Bet v1-like"/>
    <property type="match status" value="1"/>
</dbReference>
<sequence length="227" mass="24771">MKRWLGPFATFVLALAGAAHAGIRQAEPDGFLLAYAAPVKGDAAHAWAALVAVPRWWNREHTWSGKAENLSLKPEADGCFCERWSGGSAVHGRVLMALPDRMLRLDTALGPLQEFALKGILTFWIRTADDGSTRLELEYRVNGASTSGLDETAPKVDEVLGEQFARLVRWIDNGDPEPPPAPPPPPAGAEAAARARAAILEEWKQRALEEQQKKDATAKPPAKEPRR</sequence>
<dbReference type="AlphaFoldDB" id="A0A4R2IKB9"/>
<dbReference type="InterPro" id="IPR023393">
    <property type="entry name" value="START-like_dom_sf"/>
</dbReference>